<sequence>MTGTDLAVRVIPHMKEAASSLVMTTKELAAWLLRT</sequence>
<accession>A0ABS4QFM9</accession>
<evidence type="ECO:0000313" key="1">
    <source>
        <dbReference type="EMBL" id="MBP2190482.1"/>
    </source>
</evidence>
<proteinExistence type="predicted"/>
<keyword evidence="2" id="KW-1185">Reference proteome</keyword>
<organism evidence="1 2">
    <name type="scientific">Nocardia goodfellowii</name>
    <dbReference type="NCBI Taxonomy" id="882446"/>
    <lineage>
        <taxon>Bacteria</taxon>
        <taxon>Bacillati</taxon>
        <taxon>Actinomycetota</taxon>
        <taxon>Actinomycetes</taxon>
        <taxon>Mycobacteriales</taxon>
        <taxon>Nocardiaceae</taxon>
        <taxon>Nocardia</taxon>
    </lineage>
</organism>
<evidence type="ECO:0000313" key="2">
    <source>
        <dbReference type="Proteomes" id="UP001519325"/>
    </source>
</evidence>
<protein>
    <submittedName>
        <fullName evidence="1">Uncharacterized protein</fullName>
    </submittedName>
</protein>
<dbReference type="Proteomes" id="UP001519325">
    <property type="component" value="Unassembled WGS sequence"/>
</dbReference>
<gene>
    <name evidence="1" type="ORF">BJ987_003383</name>
</gene>
<reference evidence="1 2" key="1">
    <citation type="submission" date="2021-03" db="EMBL/GenBank/DDBJ databases">
        <title>Sequencing the genomes of 1000 actinobacteria strains.</title>
        <authorList>
            <person name="Klenk H.-P."/>
        </authorList>
    </citation>
    <scope>NUCLEOTIDE SEQUENCE [LARGE SCALE GENOMIC DNA]</scope>
    <source>
        <strain evidence="1 2">DSM 45516</strain>
    </source>
</reference>
<name>A0ABS4QFM9_9NOCA</name>
<dbReference type="EMBL" id="JAGGMR010000001">
    <property type="protein sequence ID" value="MBP2190482.1"/>
    <property type="molecule type" value="Genomic_DNA"/>
</dbReference>
<comment type="caution">
    <text evidence="1">The sequence shown here is derived from an EMBL/GenBank/DDBJ whole genome shotgun (WGS) entry which is preliminary data.</text>
</comment>